<keyword evidence="5" id="KW-0472">Membrane</keyword>
<sequence length="149" mass="16162">MKKINTLLGTGLIALSMTVMAAEMGTPDEAKAMSESAAVLVNTTGEAAFTEFSKEGGDFLAKDLYVFCMDMEGKMLSHAAKPQLVGQNLIDYDKYGEKLFVNMIEVAKGGSGWVDYNWPKPGSEEITQKTSYVIQNDKGFFCGVGAYKS</sequence>
<gene>
    <name evidence="8" type="ORF">SAMN05216175_108150</name>
</gene>
<comment type="subcellular location">
    <subcellularLocation>
        <location evidence="1">Cell membrane</location>
        <topology evidence="1">Multi-pass membrane protein</topology>
    </subcellularLocation>
</comment>
<dbReference type="Proteomes" id="UP000198623">
    <property type="component" value="Unassembled WGS sequence"/>
</dbReference>
<keyword evidence="4" id="KW-1133">Transmembrane helix</keyword>
<keyword evidence="6" id="KW-0732">Signal</keyword>
<dbReference type="STRING" id="1045558.SAMN05216175_108150"/>
<dbReference type="InterPro" id="IPR033480">
    <property type="entry name" value="sCache_2"/>
</dbReference>
<proteinExistence type="predicted"/>
<name>A0A1I2SRZ0_9GAMM</name>
<evidence type="ECO:0000313" key="8">
    <source>
        <dbReference type="EMBL" id="SFG55482.1"/>
    </source>
</evidence>
<accession>A0A1I2SRZ0</accession>
<dbReference type="EMBL" id="FOOU01000008">
    <property type="protein sequence ID" value="SFG55482.1"/>
    <property type="molecule type" value="Genomic_DNA"/>
</dbReference>
<evidence type="ECO:0000313" key="9">
    <source>
        <dbReference type="Proteomes" id="UP000198623"/>
    </source>
</evidence>
<reference evidence="9" key="1">
    <citation type="submission" date="2016-10" db="EMBL/GenBank/DDBJ databases">
        <authorList>
            <person name="Varghese N."/>
            <person name="Submissions S."/>
        </authorList>
    </citation>
    <scope>NUCLEOTIDE SEQUENCE [LARGE SCALE GENOMIC DNA]</scope>
    <source>
        <strain evidence="9">CGMCC 1.10971</strain>
    </source>
</reference>
<evidence type="ECO:0000256" key="4">
    <source>
        <dbReference type="ARBA" id="ARBA00022989"/>
    </source>
</evidence>
<evidence type="ECO:0000256" key="5">
    <source>
        <dbReference type="ARBA" id="ARBA00023136"/>
    </source>
</evidence>
<evidence type="ECO:0000256" key="2">
    <source>
        <dbReference type="ARBA" id="ARBA00022475"/>
    </source>
</evidence>
<dbReference type="Pfam" id="PF17200">
    <property type="entry name" value="sCache_2"/>
    <property type="match status" value="1"/>
</dbReference>
<protein>
    <submittedName>
        <fullName evidence="8">Cache domain-containing protein</fullName>
    </submittedName>
</protein>
<evidence type="ECO:0000256" key="1">
    <source>
        <dbReference type="ARBA" id="ARBA00004651"/>
    </source>
</evidence>
<dbReference type="SMART" id="SM01049">
    <property type="entry name" value="Cache_2"/>
    <property type="match status" value="1"/>
</dbReference>
<feature type="domain" description="Single Cache" evidence="7">
    <location>
        <begin position="20"/>
        <end position="101"/>
    </location>
</feature>
<evidence type="ECO:0000259" key="7">
    <source>
        <dbReference type="SMART" id="SM01049"/>
    </source>
</evidence>
<dbReference type="AlphaFoldDB" id="A0A1I2SRZ0"/>
<keyword evidence="3" id="KW-0812">Transmembrane</keyword>
<keyword evidence="2" id="KW-1003">Cell membrane</keyword>
<evidence type="ECO:0000256" key="6">
    <source>
        <dbReference type="SAM" id="SignalP"/>
    </source>
</evidence>
<dbReference type="OrthoDB" id="9765776at2"/>
<dbReference type="RefSeq" id="WP_090728527.1">
    <property type="nucleotide sequence ID" value="NZ_FOOU01000008.1"/>
</dbReference>
<dbReference type="Gene3D" id="3.30.450.20">
    <property type="entry name" value="PAS domain"/>
    <property type="match status" value="1"/>
</dbReference>
<feature type="chain" id="PRO_5011464278" evidence="6">
    <location>
        <begin position="22"/>
        <end position="149"/>
    </location>
</feature>
<dbReference type="GO" id="GO:0005886">
    <property type="term" value="C:plasma membrane"/>
    <property type="evidence" value="ECO:0007669"/>
    <property type="project" value="UniProtKB-SubCell"/>
</dbReference>
<evidence type="ECO:0000256" key="3">
    <source>
        <dbReference type="ARBA" id="ARBA00022692"/>
    </source>
</evidence>
<keyword evidence="9" id="KW-1185">Reference proteome</keyword>
<feature type="signal peptide" evidence="6">
    <location>
        <begin position="1"/>
        <end position="21"/>
    </location>
</feature>
<organism evidence="8 9">
    <name type="scientific">Neptunomonas qingdaonensis</name>
    <dbReference type="NCBI Taxonomy" id="1045558"/>
    <lineage>
        <taxon>Bacteria</taxon>
        <taxon>Pseudomonadati</taxon>
        <taxon>Pseudomonadota</taxon>
        <taxon>Gammaproteobacteria</taxon>
        <taxon>Oceanospirillales</taxon>
        <taxon>Oceanospirillaceae</taxon>
        <taxon>Neptunomonas</taxon>
    </lineage>
</organism>